<dbReference type="GeneID" id="16077201"/>
<dbReference type="AlphaFoldDB" id="F2U1A4"/>
<accession>F2U1A4</accession>
<dbReference type="Gene3D" id="1.10.3350.20">
    <property type="entry name" value="Tmem141 protein family"/>
    <property type="match status" value="1"/>
</dbReference>
<keyword evidence="2" id="KW-0812">Transmembrane</keyword>
<keyword evidence="4" id="KW-1185">Reference proteome</keyword>
<proteinExistence type="predicted"/>
<dbReference type="InParanoid" id="F2U1A4"/>
<keyword evidence="2" id="KW-0472">Membrane</keyword>
<evidence type="ECO:0000313" key="4">
    <source>
        <dbReference type="Proteomes" id="UP000007799"/>
    </source>
</evidence>
<feature type="compositionally biased region" description="Polar residues" evidence="1">
    <location>
        <begin position="178"/>
        <end position="187"/>
    </location>
</feature>
<feature type="region of interest" description="Disordered" evidence="1">
    <location>
        <begin position="97"/>
        <end position="187"/>
    </location>
</feature>
<dbReference type="InterPro" id="IPR038259">
    <property type="entry name" value="Tmem141_sf"/>
</dbReference>
<evidence type="ECO:0000256" key="2">
    <source>
        <dbReference type="SAM" id="Phobius"/>
    </source>
</evidence>
<dbReference type="KEGG" id="sre:PTSG_02128"/>
<dbReference type="Proteomes" id="UP000007799">
    <property type="component" value="Unassembled WGS sequence"/>
</dbReference>
<gene>
    <name evidence="3" type="ORF">PTSG_02128</name>
</gene>
<organism evidence="3 4">
    <name type="scientific">Salpingoeca rosetta (strain ATCC 50818 / BSB-021)</name>
    <dbReference type="NCBI Taxonomy" id="946362"/>
    <lineage>
        <taxon>Eukaryota</taxon>
        <taxon>Choanoflagellata</taxon>
        <taxon>Craspedida</taxon>
        <taxon>Salpingoecidae</taxon>
        <taxon>Salpingoeca</taxon>
    </lineage>
</organism>
<reference evidence="3" key="1">
    <citation type="submission" date="2009-08" db="EMBL/GenBank/DDBJ databases">
        <title>Annotation of Salpingoeca rosetta.</title>
        <authorList>
            <consortium name="The Broad Institute Genome Sequencing Platform"/>
            <person name="Russ C."/>
            <person name="Cuomo C."/>
            <person name="Burger G."/>
            <person name="Gray M.W."/>
            <person name="Holland P.W.H."/>
            <person name="King N."/>
            <person name="Lang F.B.F."/>
            <person name="Roger A.J."/>
            <person name="Ruiz-Trillo I."/>
            <person name="Young S.K."/>
            <person name="Zeng Q."/>
            <person name="Gargeya S."/>
            <person name="Alvarado L."/>
            <person name="Berlin A."/>
            <person name="Chapman S.B."/>
            <person name="Chen Z."/>
            <person name="Freedman E."/>
            <person name="Gellesch M."/>
            <person name="Goldberg J."/>
            <person name="Griggs A."/>
            <person name="Gujja S."/>
            <person name="Heilman E."/>
            <person name="Heiman D."/>
            <person name="Howarth C."/>
            <person name="Mehta T."/>
            <person name="Neiman D."/>
            <person name="Pearson M."/>
            <person name="Roberts A."/>
            <person name="Saif S."/>
            <person name="Shea T."/>
            <person name="Shenoy N."/>
            <person name="Sisk P."/>
            <person name="Stolte C."/>
            <person name="Sykes S."/>
            <person name="White J."/>
            <person name="Yandava C."/>
            <person name="Haas B."/>
            <person name="Nusbaum C."/>
            <person name="Birren B."/>
        </authorList>
    </citation>
    <scope>NUCLEOTIDE SEQUENCE</scope>
    <source>
        <strain evidence="3">ATCC 50818</strain>
    </source>
</reference>
<keyword evidence="2" id="KW-1133">Transmembrane helix</keyword>
<evidence type="ECO:0000256" key="1">
    <source>
        <dbReference type="SAM" id="MobiDB-lite"/>
    </source>
</evidence>
<protein>
    <submittedName>
        <fullName evidence="3">Uncharacterized protein</fullName>
    </submittedName>
</protein>
<feature type="compositionally biased region" description="Polar residues" evidence="1">
    <location>
        <begin position="128"/>
        <end position="147"/>
    </location>
</feature>
<feature type="transmembrane region" description="Helical" evidence="2">
    <location>
        <begin position="29"/>
        <end position="47"/>
    </location>
</feature>
<sequence>MTSLSEMVRRRYPHKKDDLDVLRTCQWKAVKGGALAFVAMGGLVFLGGRTYARRVDPTFHRYILVSSIVSASVASAATSFTASQACLHEVRAKNLAKAEKMKQEQQGQQGQSLETQHAHQEHAGPHVSSVSPATATSLLGPQQQGSAISPAVAHNTSTHVQHTSPHHGGGSQQHSSSDATSTDLTHA</sequence>
<dbReference type="EMBL" id="GL832959">
    <property type="protein sequence ID" value="EGD81406.1"/>
    <property type="molecule type" value="Genomic_DNA"/>
</dbReference>
<evidence type="ECO:0000313" key="3">
    <source>
        <dbReference type="EMBL" id="EGD81406.1"/>
    </source>
</evidence>
<dbReference type="RefSeq" id="XP_004996610.1">
    <property type="nucleotide sequence ID" value="XM_004996553.1"/>
</dbReference>
<name>F2U1A4_SALR5</name>